<keyword evidence="2" id="KW-1185">Reference proteome</keyword>
<sequence length="271" mass="30976">MTRLKYLSFSNIIFFYILILLQLFSSTFSKKSSDVFDKVSKETGFSAVFLNTIETGKVIKQCGCNEQENCLNDIKTQIYSCSGNCWNIFSRVTKTPGDLKKCFDKKKDRISSFLGCFHRRSDSCNQSNTIKMIPKHNITMMFEIAEKQISSRKNDIMKSAAIKPIRNVFNTTLNFAHCLKDCMIKENSNGFCFDRINCQPYLTERKTILTIKKCLKEFEWKDELAEICDCCIKAGISELNKICPMLKLMAGGSKKLHSQTKPPSTTVSNKN</sequence>
<proteinExistence type="predicted"/>
<dbReference type="PANTHER" id="PTHR34401:SF6">
    <property type="entry name" value="DUF19 DOMAIN-CONTAINING PROTEIN"/>
    <property type="match status" value="1"/>
</dbReference>
<organism evidence="2 3">
    <name type="scientific">Strongyloides papillosus</name>
    <name type="common">Intestinal threadworm</name>
    <dbReference type="NCBI Taxonomy" id="174720"/>
    <lineage>
        <taxon>Eukaryota</taxon>
        <taxon>Metazoa</taxon>
        <taxon>Ecdysozoa</taxon>
        <taxon>Nematoda</taxon>
        <taxon>Chromadorea</taxon>
        <taxon>Rhabditida</taxon>
        <taxon>Tylenchina</taxon>
        <taxon>Panagrolaimomorpha</taxon>
        <taxon>Strongyloidoidea</taxon>
        <taxon>Strongyloididae</taxon>
        <taxon>Strongyloides</taxon>
    </lineage>
</organism>
<reference evidence="3" key="1">
    <citation type="submission" date="2017-02" db="UniProtKB">
        <authorList>
            <consortium name="WormBaseParasite"/>
        </authorList>
    </citation>
    <scope>IDENTIFICATION</scope>
</reference>
<evidence type="ECO:0000256" key="1">
    <source>
        <dbReference type="SAM" id="Phobius"/>
    </source>
</evidence>
<dbReference type="AlphaFoldDB" id="A0A0N5BZZ3"/>
<protein>
    <submittedName>
        <fullName evidence="3">CPG4 domain-containing protein</fullName>
    </submittedName>
</protein>
<dbReference type="PANTHER" id="PTHR34401">
    <property type="entry name" value="PROTEIN CBG12388-RELATED"/>
    <property type="match status" value="1"/>
</dbReference>
<keyword evidence="1" id="KW-0472">Membrane</keyword>
<dbReference type="WBParaSite" id="SPAL_0001133000.1">
    <property type="protein sequence ID" value="SPAL_0001133000.1"/>
    <property type="gene ID" value="SPAL_0001133000"/>
</dbReference>
<evidence type="ECO:0000313" key="2">
    <source>
        <dbReference type="Proteomes" id="UP000046392"/>
    </source>
</evidence>
<name>A0A0N5BZZ3_STREA</name>
<evidence type="ECO:0000313" key="3">
    <source>
        <dbReference type="WBParaSite" id="SPAL_0001133000.1"/>
    </source>
</evidence>
<feature type="transmembrane region" description="Helical" evidence="1">
    <location>
        <begin position="6"/>
        <end position="24"/>
    </location>
</feature>
<accession>A0A0N5BZZ3</accession>
<keyword evidence="1" id="KW-1133">Transmembrane helix</keyword>
<keyword evidence="1" id="KW-0812">Transmembrane</keyword>
<dbReference type="Proteomes" id="UP000046392">
    <property type="component" value="Unplaced"/>
</dbReference>